<organism evidence="10 11">
    <name type="scientific">Williamwhitmania taraxaci</name>
    <dbReference type="NCBI Taxonomy" id="1640674"/>
    <lineage>
        <taxon>Bacteria</taxon>
        <taxon>Pseudomonadati</taxon>
        <taxon>Bacteroidota</taxon>
        <taxon>Bacteroidia</taxon>
        <taxon>Bacteroidales</taxon>
        <taxon>Williamwhitmaniaceae</taxon>
        <taxon>Williamwhitmania</taxon>
    </lineage>
</organism>
<keyword evidence="5 7" id="KW-1133">Transmembrane helix</keyword>
<proteinExistence type="inferred from homology"/>
<protein>
    <submittedName>
        <fullName evidence="10">Cation diffusion facilitator family transporter</fullName>
    </submittedName>
</protein>
<feature type="domain" description="Cation efflux protein transmembrane" evidence="8">
    <location>
        <begin position="16"/>
        <end position="212"/>
    </location>
</feature>
<comment type="subcellular location">
    <subcellularLocation>
        <location evidence="1">Membrane</location>
        <topology evidence="1">Multi-pass membrane protein</topology>
    </subcellularLocation>
</comment>
<dbReference type="InterPro" id="IPR058533">
    <property type="entry name" value="Cation_efflux_TM"/>
</dbReference>
<dbReference type="PANTHER" id="PTHR43840">
    <property type="entry name" value="MITOCHONDRIAL METAL TRANSPORTER 1-RELATED"/>
    <property type="match status" value="1"/>
</dbReference>
<evidence type="ECO:0000256" key="1">
    <source>
        <dbReference type="ARBA" id="ARBA00004141"/>
    </source>
</evidence>
<feature type="transmembrane region" description="Helical" evidence="7">
    <location>
        <begin position="40"/>
        <end position="61"/>
    </location>
</feature>
<dbReference type="STRING" id="1640674.SAMN05216323_101642"/>
<evidence type="ECO:0000313" key="10">
    <source>
        <dbReference type="EMBL" id="SDC07223.1"/>
    </source>
</evidence>
<keyword evidence="3" id="KW-0813">Transport</keyword>
<feature type="transmembrane region" description="Helical" evidence="7">
    <location>
        <begin position="164"/>
        <end position="181"/>
    </location>
</feature>
<dbReference type="Gene3D" id="1.20.1510.10">
    <property type="entry name" value="Cation efflux protein transmembrane domain"/>
    <property type="match status" value="1"/>
</dbReference>
<name>A0A1G6IL97_9BACT</name>
<evidence type="ECO:0000256" key="6">
    <source>
        <dbReference type="ARBA" id="ARBA00023136"/>
    </source>
</evidence>
<dbReference type="InterPro" id="IPR002524">
    <property type="entry name" value="Cation_efflux"/>
</dbReference>
<dbReference type="RefSeq" id="WP_092436995.1">
    <property type="nucleotide sequence ID" value="NZ_FMYP01000016.1"/>
</dbReference>
<dbReference type="Proteomes" id="UP000199452">
    <property type="component" value="Unassembled WGS sequence"/>
</dbReference>
<feature type="domain" description="Cation efflux protein cytoplasmic" evidence="9">
    <location>
        <begin position="216"/>
        <end position="293"/>
    </location>
</feature>
<evidence type="ECO:0000256" key="7">
    <source>
        <dbReference type="SAM" id="Phobius"/>
    </source>
</evidence>
<gene>
    <name evidence="10" type="ORF">SAMN05216323_101642</name>
</gene>
<comment type="similarity">
    <text evidence="2">Belongs to the cation diffusion facilitator (CDF) transporter (TC 2.A.4) family.</text>
</comment>
<evidence type="ECO:0000259" key="8">
    <source>
        <dbReference type="Pfam" id="PF01545"/>
    </source>
</evidence>
<keyword evidence="6 7" id="KW-0472">Membrane</keyword>
<dbReference type="FunFam" id="1.20.1510.10:FF:000006">
    <property type="entry name" value="Divalent cation efflux transporter"/>
    <property type="match status" value="1"/>
</dbReference>
<dbReference type="GO" id="GO:0008324">
    <property type="term" value="F:monoatomic cation transmembrane transporter activity"/>
    <property type="evidence" value="ECO:0007669"/>
    <property type="project" value="InterPro"/>
</dbReference>
<dbReference type="Pfam" id="PF01545">
    <property type="entry name" value="Cation_efflux"/>
    <property type="match status" value="1"/>
</dbReference>
<accession>A0A1G6IL97</accession>
<evidence type="ECO:0000256" key="2">
    <source>
        <dbReference type="ARBA" id="ARBA00008114"/>
    </source>
</evidence>
<feature type="transmembrane region" description="Helical" evidence="7">
    <location>
        <begin position="123"/>
        <end position="144"/>
    </location>
</feature>
<evidence type="ECO:0000259" key="9">
    <source>
        <dbReference type="Pfam" id="PF16916"/>
    </source>
</evidence>
<keyword evidence="11" id="KW-1185">Reference proteome</keyword>
<dbReference type="InterPro" id="IPR027469">
    <property type="entry name" value="Cation_efflux_TMD_sf"/>
</dbReference>
<evidence type="ECO:0000256" key="3">
    <source>
        <dbReference type="ARBA" id="ARBA00022448"/>
    </source>
</evidence>
<dbReference type="AlphaFoldDB" id="A0A1G6IL97"/>
<dbReference type="SUPFAM" id="SSF160240">
    <property type="entry name" value="Cation efflux protein cytoplasmic domain-like"/>
    <property type="match status" value="1"/>
</dbReference>
<dbReference type="PANTHER" id="PTHR43840:SF15">
    <property type="entry name" value="MITOCHONDRIAL METAL TRANSPORTER 1-RELATED"/>
    <property type="match status" value="1"/>
</dbReference>
<dbReference type="NCBIfam" id="TIGR01297">
    <property type="entry name" value="CDF"/>
    <property type="match status" value="1"/>
</dbReference>
<sequence length="295" mass="32136">MEDSLRNKKISWIINIGLVSNLLLAIAKTTAGILGHSAALLADGINSTSDVVYYIFAKIFIGMSQKPADKEHPYGHKQFESIATIVIGAFIITTAIAVLWDAINKTFDYFVGNSDNLATGGYTLYIALISVVVKIVLAKISFGVAKKVNNSTVMAIAYDHRNDIISSLMAVIGIVMGRFGYYWVDPLAGALVALIILRTGISIINSSSQELMLTTPDDKIADQLKGIILRIPEVKEIEMIKATMHGPFMVINLIIGLDGAISVREGDAIATQVENALYKANEYIKEVHIHYHPAK</sequence>
<keyword evidence="4 7" id="KW-0812">Transmembrane</keyword>
<evidence type="ECO:0000256" key="5">
    <source>
        <dbReference type="ARBA" id="ARBA00022989"/>
    </source>
</evidence>
<reference evidence="10 11" key="1">
    <citation type="submission" date="2016-09" db="EMBL/GenBank/DDBJ databases">
        <authorList>
            <person name="Capua I."/>
            <person name="De Benedictis P."/>
            <person name="Joannis T."/>
            <person name="Lombin L.H."/>
            <person name="Cattoli G."/>
        </authorList>
    </citation>
    <scope>NUCLEOTIDE SEQUENCE [LARGE SCALE GENOMIC DNA]</scope>
    <source>
        <strain evidence="10 11">A7P-90m</strain>
    </source>
</reference>
<dbReference type="Pfam" id="PF16916">
    <property type="entry name" value="ZT_dimer"/>
    <property type="match status" value="1"/>
</dbReference>
<dbReference type="InterPro" id="IPR036837">
    <property type="entry name" value="Cation_efflux_CTD_sf"/>
</dbReference>
<dbReference type="GO" id="GO:0016020">
    <property type="term" value="C:membrane"/>
    <property type="evidence" value="ECO:0007669"/>
    <property type="project" value="UniProtKB-SubCell"/>
</dbReference>
<dbReference type="OrthoDB" id="9806522at2"/>
<feature type="transmembrane region" description="Helical" evidence="7">
    <location>
        <begin position="12"/>
        <end position="34"/>
    </location>
</feature>
<dbReference type="InterPro" id="IPR050291">
    <property type="entry name" value="CDF_Transporter"/>
</dbReference>
<dbReference type="Gene3D" id="3.30.70.1350">
    <property type="entry name" value="Cation efflux protein, cytoplasmic domain"/>
    <property type="match status" value="1"/>
</dbReference>
<dbReference type="EMBL" id="FMYP01000016">
    <property type="protein sequence ID" value="SDC07223.1"/>
    <property type="molecule type" value="Genomic_DNA"/>
</dbReference>
<feature type="transmembrane region" description="Helical" evidence="7">
    <location>
        <begin position="82"/>
        <end position="103"/>
    </location>
</feature>
<dbReference type="InterPro" id="IPR027470">
    <property type="entry name" value="Cation_efflux_CTD"/>
</dbReference>
<evidence type="ECO:0000313" key="11">
    <source>
        <dbReference type="Proteomes" id="UP000199452"/>
    </source>
</evidence>
<dbReference type="SUPFAM" id="SSF161111">
    <property type="entry name" value="Cation efflux protein transmembrane domain-like"/>
    <property type="match status" value="1"/>
</dbReference>
<evidence type="ECO:0000256" key="4">
    <source>
        <dbReference type="ARBA" id="ARBA00022692"/>
    </source>
</evidence>